<evidence type="ECO:0000256" key="1">
    <source>
        <dbReference type="ARBA" id="ARBA00023002"/>
    </source>
</evidence>
<dbReference type="Gene3D" id="3.40.50.720">
    <property type="entry name" value="NAD(P)-binding Rossmann-like Domain"/>
    <property type="match status" value="1"/>
</dbReference>
<feature type="domain" description="Gfo/Idh/MocA-like oxidoreductase N-terminal" evidence="2">
    <location>
        <begin position="11"/>
        <end position="128"/>
    </location>
</feature>
<dbReference type="SUPFAM" id="SSF55347">
    <property type="entry name" value="Glyceraldehyde-3-phosphate dehydrogenase-like, C-terminal domain"/>
    <property type="match status" value="1"/>
</dbReference>
<sequence length="387" mass="42412">MSSKTYLHELKAAVIGTGFIGPVHVEALRRIGVPVIGILDATVERSEMAATQLGIPRIYKDLNELLADDEIDTVHIATPNRFHYEHAAACVKAGKHTMCEKPLAMNSMESAQLVELAAKSDVVAGVNYNLRYYPLCVESAARIRKGTAGKIHHVSGGYAQDWLFKETDFNWRVLASEGGELRAIADIGTHWLDLIQFIVGQEITGVCADLQTVFATRQRPVGAAETFTGKQCPPQSSESVNIDTEDAGNILLRFENGTRGVMSVSQVTAGRKNCLRFELAGSKQALAFNSESPNELWIGHRDEPNEVLIRDPSLMDEAASNVTSYPGGHNEGFPDAFKQIFLDFYGQILLGDDAGEPTFPTFADGHREIVLCEAILESHRNQGWVTI</sequence>
<protein>
    <submittedName>
        <fullName evidence="4">1,5-anhydro-D-fructose reductase</fullName>
        <ecNumber evidence="4">1.1.1.292</ecNumber>
    </submittedName>
</protein>
<dbReference type="Gene3D" id="3.30.360.10">
    <property type="entry name" value="Dihydrodipicolinate Reductase, domain 2"/>
    <property type="match status" value="1"/>
</dbReference>
<dbReference type="InterPro" id="IPR036291">
    <property type="entry name" value="NAD(P)-bd_dom_sf"/>
</dbReference>
<comment type="caution">
    <text evidence="4">The sequence shown here is derived from an EMBL/GenBank/DDBJ whole genome shotgun (WGS) entry which is preliminary data.</text>
</comment>
<name>A0A5C5YNU9_9BACT</name>
<dbReference type="InterPro" id="IPR055170">
    <property type="entry name" value="GFO_IDH_MocA-like_dom"/>
</dbReference>
<dbReference type="EC" id="1.1.1.292" evidence="4"/>
<dbReference type="InterPro" id="IPR000683">
    <property type="entry name" value="Gfo/Idh/MocA-like_OxRdtase_N"/>
</dbReference>
<dbReference type="Proteomes" id="UP000315010">
    <property type="component" value="Unassembled WGS sequence"/>
</dbReference>
<dbReference type="SUPFAM" id="SSF51735">
    <property type="entry name" value="NAD(P)-binding Rossmann-fold domains"/>
    <property type="match status" value="1"/>
</dbReference>
<feature type="domain" description="GFO/IDH/MocA-like oxidoreductase" evidence="3">
    <location>
        <begin position="141"/>
        <end position="286"/>
    </location>
</feature>
<keyword evidence="5" id="KW-1185">Reference proteome</keyword>
<dbReference type="InterPro" id="IPR050463">
    <property type="entry name" value="Gfo/Idh/MocA_oxidrdct_glycsds"/>
</dbReference>
<proteinExistence type="predicted"/>
<evidence type="ECO:0000259" key="2">
    <source>
        <dbReference type="Pfam" id="PF01408"/>
    </source>
</evidence>
<dbReference type="Pfam" id="PF22725">
    <property type="entry name" value="GFO_IDH_MocA_C3"/>
    <property type="match status" value="1"/>
</dbReference>
<organism evidence="4 5">
    <name type="scientific">Novipirellula herctigrandis</name>
    <dbReference type="NCBI Taxonomy" id="2527986"/>
    <lineage>
        <taxon>Bacteria</taxon>
        <taxon>Pseudomonadati</taxon>
        <taxon>Planctomycetota</taxon>
        <taxon>Planctomycetia</taxon>
        <taxon>Pirellulales</taxon>
        <taxon>Pirellulaceae</taxon>
        <taxon>Novipirellula</taxon>
    </lineage>
</organism>
<evidence type="ECO:0000313" key="5">
    <source>
        <dbReference type="Proteomes" id="UP000315010"/>
    </source>
</evidence>
<evidence type="ECO:0000259" key="3">
    <source>
        <dbReference type="Pfam" id="PF22725"/>
    </source>
</evidence>
<dbReference type="PANTHER" id="PTHR43818:SF11">
    <property type="entry name" value="BCDNA.GH03377"/>
    <property type="match status" value="1"/>
</dbReference>
<keyword evidence="1 4" id="KW-0560">Oxidoreductase</keyword>
<accession>A0A5C5YNU9</accession>
<dbReference type="GO" id="GO:0033712">
    <property type="term" value="F:1,5-anhydro-D-fructose reductase (1,5-anhydro-D-mannitol-forming) activity"/>
    <property type="evidence" value="ECO:0007669"/>
    <property type="project" value="UniProtKB-EC"/>
</dbReference>
<dbReference type="EMBL" id="SJPJ01000002">
    <property type="protein sequence ID" value="TWT76586.1"/>
    <property type="molecule type" value="Genomic_DNA"/>
</dbReference>
<dbReference type="Pfam" id="PF01408">
    <property type="entry name" value="GFO_IDH_MocA"/>
    <property type="match status" value="1"/>
</dbReference>
<reference evidence="4 5" key="1">
    <citation type="submission" date="2019-02" db="EMBL/GenBank/DDBJ databases">
        <title>Deep-cultivation of Planctomycetes and their phenomic and genomic characterization uncovers novel biology.</title>
        <authorList>
            <person name="Wiegand S."/>
            <person name="Jogler M."/>
            <person name="Boedeker C."/>
            <person name="Pinto D."/>
            <person name="Vollmers J."/>
            <person name="Rivas-Marin E."/>
            <person name="Kohn T."/>
            <person name="Peeters S.H."/>
            <person name="Heuer A."/>
            <person name="Rast P."/>
            <person name="Oberbeckmann S."/>
            <person name="Bunk B."/>
            <person name="Jeske O."/>
            <person name="Meyerdierks A."/>
            <person name="Storesund J.E."/>
            <person name="Kallscheuer N."/>
            <person name="Luecker S."/>
            <person name="Lage O.M."/>
            <person name="Pohl T."/>
            <person name="Merkel B.J."/>
            <person name="Hornburger P."/>
            <person name="Mueller R.-W."/>
            <person name="Bruemmer F."/>
            <person name="Labrenz M."/>
            <person name="Spormann A.M."/>
            <person name="Op Den Camp H."/>
            <person name="Overmann J."/>
            <person name="Amann R."/>
            <person name="Jetten M.S.M."/>
            <person name="Mascher T."/>
            <person name="Medema M.H."/>
            <person name="Devos D.P."/>
            <person name="Kaster A.-K."/>
            <person name="Ovreas L."/>
            <person name="Rohde M."/>
            <person name="Galperin M.Y."/>
            <person name="Jogler C."/>
        </authorList>
    </citation>
    <scope>NUCLEOTIDE SEQUENCE [LARGE SCALE GENOMIC DNA]</scope>
    <source>
        <strain evidence="4 5">CA13</strain>
    </source>
</reference>
<evidence type="ECO:0000313" key="4">
    <source>
        <dbReference type="EMBL" id="TWT76586.1"/>
    </source>
</evidence>
<dbReference type="PANTHER" id="PTHR43818">
    <property type="entry name" value="BCDNA.GH03377"/>
    <property type="match status" value="1"/>
</dbReference>
<gene>
    <name evidence="4" type="primary">afr_8</name>
    <name evidence="4" type="ORF">CA13_70820</name>
</gene>
<dbReference type="AlphaFoldDB" id="A0A5C5YNU9"/>
<dbReference type="RefSeq" id="WP_419195268.1">
    <property type="nucleotide sequence ID" value="NZ_SJPJ01000002.1"/>
</dbReference>
<dbReference type="GO" id="GO:0000166">
    <property type="term" value="F:nucleotide binding"/>
    <property type="evidence" value="ECO:0007669"/>
    <property type="project" value="InterPro"/>
</dbReference>